<accession>A0A1I8F6J1</accession>
<sequence>MALRPKPGDQLEVVIGDILTAHLRRKSLVPQMPPGLDPSPPAITRVFTIFKSSLVKVKIEDSHHGVAVSRAASRPSYVGQPRLTAEAVNETADTTAAAG</sequence>
<name>A0A1I8F6J1_9PLAT</name>
<proteinExistence type="predicted"/>
<dbReference type="AlphaFoldDB" id="A0A1I8F6J1"/>
<feature type="region of interest" description="Disordered" evidence="1">
    <location>
        <begin position="79"/>
        <end position="99"/>
    </location>
</feature>
<organism evidence="2 3">
    <name type="scientific">Macrostomum lignano</name>
    <dbReference type="NCBI Taxonomy" id="282301"/>
    <lineage>
        <taxon>Eukaryota</taxon>
        <taxon>Metazoa</taxon>
        <taxon>Spiralia</taxon>
        <taxon>Lophotrochozoa</taxon>
        <taxon>Platyhelminthes</taxon>
        <taxon>Rhabditophora</taxon>
        <taxon>Macrostomorpha</taxon>
        <taxon>Macrostomida</taxon>
        <taxon>Macrostomidae</taxon>
        <taxon>Macrostomum</taxon>
    </lineage>
</organism>
<dbReference type="Proteomes" id="UP000095280">
    <property type="component" value="Unplaced"/>
</dbReference>
<evidence type="ECO:0000256" key="1">
    <source>
        <dbReference type="SAM" id="MobiDB-lite"/>
    </source>
</evidence>
<evidence type="ECO:0000313" key="2">
    <source>
        <dbReference type="Proteomes" id="UP000095280"/>
    </source>
</evidence>
<keyword evidence="2" id="KW-1185">Reference proteome</keyword>
<protein>
    <submittedName>
        <fullName evidence="3">DUF5641 domain-containing protein</fullName>
    </submittedName>
</protein>
<dbReference type="WBParaSite" id="maker-unitig_21080-snap-gene-0.1-mRNA-1">
    <property type="protein sequence ID" value="maker-unitig_21080-snap-gene-0.1-mRNA-1"/>
    <property type="gene ID" value="maker-unitig_21080-snap-gene-0.1"/>
</dbReference>
<reference evidence="3" key="1">
    <citation type="submission" date="2016-11" db="UniProtKB">
        <authorList>
            <consortium name="WormBaseParasite"/>
        </authorList>
    </citation>
    <scope>IDENTIFICATION</scope>
</reference>
<evidence type="ECO:0000313" key="3">
    <source>
        <dbReference type="WBParaSite" id="maker-unitig_21080-snap-gene-0.1-mRNA-1"/>
    </source>
</evidence>